<dbReference type="PANTHER" id="PTHR11573:SF30">
    <property type="entry name" value="RIBONUCLEOSIDE-DIPHOSPHATE REDUCTASE 2 SUBUNIT ALPHA"/>
    <property type="match status" value="1"/>
</dbReference>
<evidence type="ECO:0000259" key="11">
    <source>
        <dbReference type="PROSITE" id="PS00089"/>
    </source>
</evidence>
<keyword evidence="7" id="KW-1015">Disulfide bond</keyword>
<keyword evidence="5 10" id="KW-0560">Oxidoreductase</keyword>
<dbReference type="OrthoDB" id="9762933at2"/>
<dbReference type="EMBL" id="FZQB01000011">
    <property type="protein sequence ID" value="SNT75361.1"/>
    <property type="molecule type" value="Genomic_DNA"/>
</dbReference>
<gene>
    <name evidence="12" type="ORF">SAMN05444959_1116</name>
</gene>
<dbReference type="SUPFAM" id="SSF48168">
    <property type="entry name" value="R1 subunit of ribonucleotide reductase, N-terminal domain"/>
    <property type="match status" value="1"/>
</dbReference>
<dbReference type="GO" id="GO:0009263">
    <property type="term" value="P:deoxyribonucleotide biosynthetic process"/>
    <property type="evidence" value="ECO:0007669"/>
    <property type="project" value="UniProtKB-KW"/>
</dbReference>
<comment type="catalytic activity">
    <reaction evidence="8 10">
        <text>a 2'-deoxyribonucleoside 5'-diphosphate + [thioredoxin]-disulfide + H2O = a ribonucleoside 5'-diphosphate + [thioredoxin]-dithiol</text>
        <dbReference type="Rhea" id="RHEA:23252"/>
        <dbReference type="Rhea" id="RHEA-COMP:10698"/>
        <dbReference type="Rhea" id="RHEA-COMP:10700"/>
        <dbReference type="ChEBI" id="CHEBI:15377"/>
        <dbReference type="ChEBI" id="CHEBI:29950"/>
        <dbReference type="ChEBI" id="CHEBI:50058"/>
        <dbReference type="ChEBI" id="CHEBI:57930"/>
        <dbReference type="ChEBI" id="CHEBI:73316"/>
        <dbReference type="EC" id="1.17.4.1"/>
    </reaction>
</comment>
<evidence type="ECO:0000256" key="6">
    <source>
        <dbReference type="ARBA" id="ARBA00023116"/>
    </source>
</evidence>
<evidence type="ECO:0000256" key="3">
    <source>
        <dbReference type="ARBA" id="ARBA00022741"/>
    </source>
</evidence>
<dbReference type="InterPro" id="IPR013346">
    <property type="entry name" value="NrdE_NrdA_C"/>
</dbReference>
<dbReference type="RefSeq" id="WP_089345019.1">
    <property type="nucleotide sequence ID" value="NZ_CP067131.1"/>
</dbReference>
<dbReference type="InterPro" id="IPR000788">
    <property type="entry name" value="RNR_lg_C"/>
</dbReference>
<keyword evidence="6 10" id="KW-0215">Deoxyribonucleotide synthesis</keyword>
<dbReference type="InterPro" id="IPR039718">
    <property type="entry name" value="Rrm1"/>
</dbReference>
<keyword evidence="2" id="KW-0021">Allosteric enzyme</keyword>
<dbReference type="EC" id="1.17.4.1" evidence="10"/>
<evidence type="ECO:0000256" key="1">
    <source>
        <dbReference type="ARBA" id="ARBA00010406"/>
    </source>
</evidence>
<dbReference type="SUPFAM" id="SSF51998">
    <property type="entry name" value="PFL-like glycyl radical enzymes"/>
    <property type="match status" value="1"/>
</dbReference>
<sequence>MLDSVKPDLDYHALNAMLNLYDDKGHIRFEADRMAARQYFLQHVNQNTVFFHSLDEKLDYLVDEGYYEPQVLSDYPREFLHRIWAAAFAKKFRFPTFLGAFKYYTSYTLKTRDGQRYLERYEDRVVMVALALARGDQDLAMKFMDEILSGRFQPATPTFLNAGKKSRGELISCFLLRVEDNMESIGRAINSSLQLSKRGGGVALMLTNIRESGAPIKGIENQSSGVIPIMKLLEDSFSYANQLGARQGAGAVYLNAHHPDILSFLDTKRENADEKIRIKTLSLGVVIPDITFDLAKRNEDMYLFSPHDVQRVYGVPFSEISVTEKYAEMVDDKRIRKKKINARQFFQTLAEIQFESGYPYIMFEDTVNRANPIDGRITMSNLCSEILQVNEASEFNEDLSYAHMGTDISCNLGSLNIAKTMDGPDFGATVEAAIRALTAVSEMSAIDSVPSIRKGNDEAHAVGLGQMNLHGFLARERIHYGSPEGIEFTSVYFAAIAYHAIRASNLLAQEKGATFKGFEKSTYADGSFFDKYTNRDWLPVMPEVTRLFAGITLPTRTDWEALKADVMKHGLYNRNLQAVPPTGSISYINNSTSSIHPIVSKIEIRKEGKIGRVYYPAAFMSNENLEFYRDAYEIGPQAIIDTYAAATEHVDQGLSLTLFFPAEATTRDINRAQIYAWKKGIKTIYYIRLRQTALEGTEVEGCVSCTL</sequence>
<evidence type="ECO:0000256" key="10">
    <source>
        <dbReference type="RuleBase" id="RU003410"/>
    </source>
</evidence>
<dbReference type="GO" id="GO:0005524">
    <property type="term" value="F:ATP binding"/>
    <property type="evidence" value="ECO:0007669"/>
    <property type="project" value="UniProtKB-KW"/>
</dbReference>
<evidence type="ECO:0000256" key="7">
    <source>
        <dbReference type="ARBA" id="ARBA00023157"/>
    </source>
</evidence>
<dbReference type="InterPro" id="IPR008926">
    <property type="entry name" value="RNR_R1-su_N"/>
</dbReference>
<evidence type="ECO:0000256" key="9">
    <source>
        <dbReference type="ARBA" id="ARBA00056598"/>
    </source>
</evidence>
<dbReference type="PRINTS" id="PR01183">
    <property type="entry name" value="RIBORDTASEM1"/>
</dbReference>
<dbReference type="Pfam" id="PF02867">
    <property type="entry name" value="Ribonuc_red_lgC"/>
    <property type="match status" value="1"/>
</dbReference>
<reference evidence="12 13" key="1">
    <citation type="submission" date="2017-07" db="EMBL/GenBank/DDBJ databases">
        <authorList>
            <person name="Sun Z.S."/>
            <person name="Albrecht U."/>
            <person name="Echele G."/>
            <person name="Lee C.C."/>
        </authorList>
    </citation>
    <scope>NUCLEOTIDE SEQUENCE [LARGE SCALE GENOMIC DNA]</scope>
    <source>
        <strain evidence="12 13">DSM 14827</strain>
    </source>
</reference>
<dbReference type="Gene3D" id="3.20.70.20">
    <property type="match status" value="1"/>
</dbReference>
<dbReference type="AlphaFoldDB" id="A0A239PYH2"/>
<evidence type="ECO:0000256" key="8">
    <source>
        <dbReference type="ARBA" id="ARBA00047754"/>
    </source>
</evidence>
<dbReference type="Gene3D" id="1.10.1650.20">
    <property type="match status" value="1"/>
</dbReference>
<name>A0A239PYH2_9RHOB</name>
<dbReference type="NCBIfam" id="TIGR04170">
    <property type="entry name" value="RNR_1b_NrdE"/>
    <property type="match status" value="1"/>
</dbReference>
<dbReference type="PANTHER" id="PTHR11573">
    <property type="entry name" value="RIBONUCLEOSIDE-DIPHOSPHATE REDUCTASE LARGE CHAIN"/>
    <property type="match status" value="1"/>
</dbReference>
<proteinExistence type="inferred from homology"/>
<keyword evidence="13" id="KW-1185">Reference proteome</keyword>
<dbReference type="GO" id="GO:0004748">
    <property type="term" value="F:ribonucleoside-diphosphate reductase activity, thioredoxin disulfide as acceptor"/>
    <property type="evidence" value="ECO:0007669"/>
    <property type="project" value="UniProtKB-EC"/>
</dbReference>
<dbReference type="InterPro" id="IPR013509">
    <property type="entry name" value="RNR_lsu_N"/>
</dbReference>
<dbReference type="NCBIfam" id="TIGR02506">
    <property type="entry name" value="NrdE_NrdA"/>
    <property type="match status" value="1"/>
</dbReference>
<keyword evidence="3" id="KW-0547">Nucleotide-binding</keyword>
<dbReference type="UniPathway" id="UPA00326"/>
<evidence type="ECO:0000256" key="4">
    <source>
        <dbReference type="ARBA" id="ARBA00022840"/>
    </source>
</evidence>
<comment type="function">
    <text evidence="9">Provides the precursors necessary for DNA synthesis. Catalyzes the biosynthesis of deoxyribonucleotides from the corresponding ribonucleotides. R1E contains the binding sites for both substrates and allosteric effectors and carries out the actual reduction of the ribonucleotide.</text>
</comment>
<accession>A0A239PYH2</accession>
<dbReference type="GO" id="GO:0005971">
    <property type="term" value="C:ribonucleoside-diphosphate reductase complex"/>
    <property type="evidence" value="ECO:0007669"/>
    <property type="project" value="TreeGrafter"/>
</dbReference>
<comment type="similarity">
    <text evidence="1 10">Belongs to the ribonucleoside diphosphate reductase large chain family.</text>
</comment>
<evidence type="ECO:0000256" key="2">
    <source>
        <dbReference type="ARBA" id="ARBA00022533"/>
    </source>
</evidence>
<evidence type="ECO:0000313" key="13">
    <source>
        <dbReference type="Proteomes" id="UP000198307"/>
    </source>
</evidence>
<evidence type="ECO:0000313" key="12">
    <source>
        <dbReference type="EMBL" id="SNT75361.1"/>
    </source>
</evidence>
<dbReference type="InterPro" id="IPR026459">
    <property type="entry name" value="RNR_1b_NrdE"/>
</dbReference>
<dbReference type="FunFam" id="1.10.1650.20:FF:000002">
    <property type="entry name" value="Ribonucleoside-diphosphate reductase"/>
    <property type="match status" value="1"/>
</dbReference>
<dbReference type="Pfam" id="PF00317">
    <property type="entry name" value="Ribonuc_red_lgN"/>
    <property type="match status" value="1"/>
</dbReference>
<feature type="domain" description="Ribonucleotide reductase large subunit" evidence="11">
    <location>
        <begin position="559"/>
        <end position="581"/>
    </location>
</feature>
<dbReference type="PROSITE" id="PS00089">
    <property type="entry name" value="RIBORED_LARGE"/>
    <property type="match status" value="1"/>
</dbReference>
<protein>
    <recommendedName>
        <fullName evidence="10">Ribonucleoside-diphosphate reductase</fullName>
        <ecNumber evidence="10">1.17.4.1</ecNumber>
    </recommendedName>
</protein>
<dbReference type="CDD" id="cd01679">
    <property type="entry name" value="RNR_I"/>
    <property type="match status" value="1"/>
</dbReference>
<dbReference type="Proteomes" id="UP000198307">
    <property type="component" value="Unassembled WGS sequence"/>
</dbReference>
<dbReference type="Pfam" id="PF08343">
    <property type="entry name" value="RNR_N"/>
    <property type="match status" value="1"/>
</dbReference>
<organism evidence="12 13">
    <name type="scientific">Paracoccus seriniphilus</name>
    <dbReference type="NCBI Taxonomy" id="184748"/>
    <lineage>
        <taxon>Bacteria</taxon>
        <taxon>Pseudomonadati</taxon>
        <taxon>Pseudomonadota</taxon>
        <taxon>Alphaproteobacteria</taxon>
        <taxon>Rhodobacterales</taxon>
        <taxon>Paracoccaceae</taxon>
        <taxon>Paracoccus</taxon>
    </lineage>
</organism>
<dbReference type="InterPro" id="IPR013554">
    <property type="entry name" value="RNR_N"/>
</dbReference>
<keyword evidence="4" id="KW-0067">ATP-binding</keyword>
<evidence type="ECO:0000256" key="5">
    <source>
        <dbReference type="ARBA" id="ARBA00023002"/>
    </source>
</evidence>